<evidence type="ECO:0000313" key="4">
    <source>
        <dbReference type="RefSeq" id="XP_028146155.1"/>
    </source>
</evidence>
<dbReference type="KEGG" id="dvv:114339685"/>
<dbReference type="InParanoid" id="A0A6P7GQV5"/>
<keyword evidence="1" id="KW-0732">Signal</keyword>
<organism evidence="4">
    <name type="scientific">Diabrotica virgifera virgifera</name>
    <name type="common">western corn rootworm</name>
    <dbReference type="NCBI Taxonomy" id="50390"/>
    <lineage>
        <taxon>Eukaryota</taxon>
        <taxon>Metazoa</taxon>
        <taxon>Ecdysozoa</taxon>
        <taxon>Arthropoda</taxon>
        <taxon>Hexapoda</taxon>
        <taxon>Insecta</taxon>
        <taxon>Pterygota</taxon>
        <taxon>Neoptera</taxon>
        <taxon>Endopterygota</taxon>
        <taxon>Coleoptera</taxon>
        <taxon>Polyphaga</taxon>
        <taxon>Cucujiformia</taxon>
        <taxon>Chrysomeloidea</taxon>
        <taxon>Chrysomelidae</taxon>
        <taxon>Galerucinae</taxon>
        <taxon>Diabroticina</taxon>
        <taxon>Diabroticites</taxon>
        <taxon>Diabrotica</taxon>
    </lineage>
</organism>
<dbReference type="GeneID" id="114339685"/>
<sequence>MQVFWTIFLFVTLSAFIQAAKRQTNRQTCKCWEGYRVDFSSTGPQCVAINLFHIMPCNMIKSPKCKCTGRVSNILKDRTGTWCTRYRKGQEYMRWPCENVQEWDDFFKKHPDFI</sequence>
<reference evidence="4" key="1">
    <citation type="submission" date="2025-04" db="UniProtKB">
        <authorList>
            <consortium name="RefSeq"/>
        </authorList>
    </citation>
    <scope>IDENTIFICATION</scope>
    <source>
        <tissue evidence="4">Whole insect</tissue>
    </source>
</reference>
<dbReference type="EnsemblMetazoa" id="XM_028290354.2">
    <property type="protein sequence ID" value="XP_028146155.1"/>
    <property type="gene ID" value="LOC114339685"/>
</dbReference>
<feature type="chain" id="PRO_5028415375" evidence="1">
    <location>
        <begin position="20"/>
        <end position="114"/>
    </location>
</feature>
<keyword evidence="3" id="KW-1185">Reference proteome</keyword>
<feature type="signal peptide" evidence="1">
    <location>
        <begin position="1"/>
        <end position="19"/>
    </location>
</feature>
<name>A0A6P7GQV5_DIAVI</name>
<accession>A0A6P7GQV5</accession>
<evidence type="ECO:0000256" key="1">
    <source>
        <dbReference type="SAM" id="SignalP"/>
    </source>
</evidence>
<reference evidence="2" key="2">
    <citation type="submission" date="2025-05" db="UniProtKB">
        <authorList>
            <consortium name="EnsemblMetazoa"/>
        </authorList>
    </citation>
    <scope>IDENTIFICATION</scope>
</reference>
<evidence type="ECO:0000313" key="3">
    <source>
        <dbReference type="Proteomes" id="UP001652700"/>
    </source>
</evidence>
<dbReference type="AlphaFoldDB" id="A0A6P7GQV5"/>
<proteinExistence type="predicted"/>
<dbReference type="RefSeq" id="XP_028146155.1">
    <property type="nucleotide sequence ID" value="XM_028290354.1"/>
</dbReference>
<evidence type="ECO:0000313" key="2">
    <source>
        <dbReference type="EnsemblMetazoa" id="XP_028146155.1"/>
    </source>
</evidence>
<protein>
    <submittedName>
        <fullName evidence="4">Uncharacterized protein LOC114339685</fullName>
    </submittedName>
</protein>
<dbReference type="OrthoDB" id="6694653at2759"/>
<dbReference type="Proteomes" id="UP001652700">
    <property type="component" value="Unplaced"/>
</dbReference>
<gene>
    <name evidence="4" type="primary">LOC114339685</name>
</gene>